<evidence type="ECO:0000256" key="10">
    <source>
        <dbReference type="ARBA" id="ARBA00022989"/>
    </source>
</evidence>
<protein>
    <submittedName>
        <fullName evidence="14">Cation transport ATPase</fullName>
    </submittedName>
</protein>
<feature type="transmembrane region" description="Helical" evidence="12">
    <location>
        <begin position="84"/>
        <end position="103"/>
    </location>
</feature>
<dbReference type="Gene3D" id="1.20.1110.10">
    <property type="entry name" value="Calcium-transporting ATPase, transmembrane domain"/>
    <property type="match status" value="1"/>
</dbReference>
<feature type="transmembrane region" description="Helical" evidence="12">
    <location>
        <begin position="750"/>
        <end position="770"/>
    </location>
</feature>
<dbReference type="Proteomes" id="UP000032552">
    <property type="component" value="Unassembled WGS sequence"/>
</dbReference>
<evidence type="ECO:0000256" key="12">
    <source>
        <dbReference type="SAM" id="Phobius"/>
    </source>
</evidence>
<evidence type="ECO:0000256" key="7">
    <source>
        <dbReference type="ARBA" id="ARBA00022840"/>
    </source>
</evidence>
<dbReference type="EMBL" id="BAYM01000099">
    <property type="protein sequence ID" value="GAN37155.1"/>
    <property type="molecule type" value="Genomic_DNA"/>
</dbReference>
<keyword evidence="7" id="KW-0067">ATP-binding</keyword>
<feature type="transmembrane region" description="Helical" evidence="12">
    <location>
        <begin position="229"/>
        <end position="250"/>
    </location>
</feature>
<dbReference type="GO" id="GO:0016887">
    <property type="term" value="F:ATP hydrolysis activity"/>
    <property type="evidence" value="ECO:0007669"/>
    <property type="project" value="InterPro"/>
</dbReference>
<dbReference type="InterPro" id="IPR059000">
    <property type="entry name" value="ATPase_P-type_domA"/>
</dbReference>
<evidence type="ECO:0000256" key="5">
    <source>
        <dbReference type="ARBA" id="ARBA00022723"/>
    </source>
</evidence>
<evidence type="ECO:0000256" key="3">
    <source>
        <dbReference type="ARBA" id="ARBA00022553"/>
    </source>
</evidence>
<keyword evidence="10 12" id="KW-1133">Transmembrane helix</keyword>
<dbReference type="PRINTS" id="PR00120">
    <property type="entry name" value="HATPASE"/>
</dbReference>
<evidence type="ECO:0000256" key="6">
    <source>
        <dbReference type="ARBA" id="ARBA00022741"/>
    </source>
</evidence>
<name>A0A0C9NYN8_LACPA</name>
<dbReference type="Gene3D" id="2.70.150.10">
    <property type="entry name" value="Calcium-transporting ATPase, cytoplasmic transduction domain A"/>
    <property type="match status" value="1"/>
</dbReference>
<dbReference type="InterPro" id="IPR023214">
    <property type="entry name" value="HAD_sf"/>
</dbReference>
<dbReference type="NCBIfam" id="TIGR01494">
    <property type="entry name" value="ATPase_P-type"/>
    <property type="match status" value="2"/>
</dbReference>
<organism evidence="14 15">
    <name type="scientific">Lacticaseibacillus paracasei NRIC 0644</name>
    <dbReference type="NCBI Taxonomy" id="1435038"/>
    <lineage>
        <taxon>Bacteria</taxon>
        <taxon>Bacillati</taxon>
        <taxon>Bacillota</taxon>
        <taxon>Bacilli</taxon>
        <taxon>Lactobacillales</taxon>
        <taxon>Lactobacillaceae</taxon>
        <taxon>Lacticaseibacillus</taxon>
    </lineage>
</organism>
<feature type="transmembrane region" description="Helical" evidence="12">
    <location>
        <begin position="710"/>
        <end position="729"/>
    </location>
</feature>
<comment type="subcellular location">
    <subcellularLocation>
        <location evidence="1">Membrane</location>
        <topology evidence="1">Multi-pass membrane protein</topology>
    </subcellularLocation>
</comment>
<dbReference type="SUPFAM" id="SSF81665">
    <property type="entry name" value="Calcium ATPase, transmembrane domain M"/>
    <property type="match status" value="1"/>
</dbReference>
<comment type="similarity">
    <text evidence="2">Belongs to the cation transport ATPase (P-type) (TC 3.A.3) family. Type IIIA subfamily.</text>
</comment>
<keyword evidence="5" id="KW-0479">Metal-binding</keyword>
<dbReference type="PANTHER" id="PTHR42861">
    <property type="entry name" value="CALCIUM-TRANSPORTING ATPASE"/>
    <property type="match status" value="1"/>
</dbReference>
<dbReference type="RefSeq" id="WP_045625403.1">
    <property type="nucleotide sequence ID" value="NZ_BAYM01000099.1"/>
</dbReference>
<keyword evidence="9" id="KW-1278">Translocase</keyword>
<keyword evidence="4 12" id="KW-0812">Transmembrane</keyword>
<evidence type="ECO:0000313" key="14">
    <source>
        <dbReference type="EMBL" id="GAN37155.1"/>
    </source>
</evidence>
<keyword evidence="6" id="KW-0547">Nucleotide-binding</keyword>
<dbReference type="InterPro" id="IPR044492">
    <property type="entry name" value="P_typ_ATPase_HD_dom"/>
</dbReference>
<accession>A0A0C9NYN8</accession>
<feature type="transmembrane region" description="Helical" evidence="12">
    <location>
        <begin position="684"/>
        <end position="704"/>
    </location>
</feature>
<evidence type="ECO:0000256" key="9">
    <source>
        <dbReference type="ARBA" id="ARBA00022967"/>
    </source>
</evidence>
<reference evidence="15" key="1">
    <citation type="submission" date="2014-05" db="EMBL/GenBank/DDBJ databases">
        <title>Whole genome sequencing of Lactobacillus casei NRIC0644.</title>
        <authorList>
            <person name="Atarashi H."/>
            <person name="Yoshida Y."/>
            <person name="Fujimura S."/>
            <person name="Tanaka N."/>
            <person name="Shiwa Y."/>
            <person name="Yoshikawa H."/>
            <person name="Okada S."/>
            <person name="Nakagawa J."/>
        </authorList>
    </citation>
    <scope>NUCLEOTIDE SEQUENCE [LARGE SCALE GENOMIC DNA]</scope>
    <source>
        <strain evidence="15">NRIC0644</strain>
    </source>
</reference>
<feature type="transmembrane region" description="Helical" evidence="12">
    <location>
        <begin position="59"/>
        <end position="78"/>
    </location>
</feature>
<dbReference type="Pfam" id="PF00690">
    <property type="entry name" value="Cation_ATPase_N"/>
    <property type="match status" value="1"/>
</dbReference>
<dbReference type="GO" id="GO:0046872">
    <property type="term" value="F:metal ion binding"/>
    <property type="evidence" value="ECO:0007669"/>
    <property type="project" value="UniProtKB-KW"/>
</dbReference>
<evidence type="ECO:0000256" key="4">
    <source>
        <dbReference type="ARBA" id="ARBA00022692"/>
    </source>
</evidence>
<dbReference type="InterPro" id="IPR004014">
    <property type="entry name" value="ATPase_P-typ_cation-transptr_N"/>
</dbReference>
<evidence type="ECO:0000256" key="8">
    <source>
        <dbReference type="ARBA" id="ARBA00022842"/>
    </source>
</evidence>
<dbReference type="Pfam" id="PF00122">
    <property type="entry name" value="E1-E2_ATPase"/>
    <property type="match status" value="1"/>
</dbReference>
<dbReference type="FunFam" id="3.40.50.1000:FF:000211">
    <property type="entry name" value="Plasma membrane ATPase"/>
    <property type="match status" value="1"/>
</dbReference>
<evidence type="ECO:0000313" key="15">
    <source>
        <dbReference type="Proteomes" id="UP000032552"/>
    </source>
</evidence>
<feature type="domain" description="Cation-transporting P-type ATPase N-terminal" evidence="13">
    <location>
        <begin position="7"/>
        <end position="79"/>
    </location>
</feature>
<keyword evidence="8" id="KW-0460">Magnesium</keyword>
<feature type="transmembrane region" description="Helical" evidence="12">
    <location>
        <begin position="256"/>
        <end position="289"/>
    </location>
</feature>
<dbReference type="InterPro" id="IPR001757">
    <property type="entry name" value="P_typ_ATPase"/>
</dbReference>
<dbReference type="GO" id="GO:0016020">
    <property type="term" value="C:membrane"/>
    <property type="evidence" value="ECO:0007669"/>
    <property type="project" value="UniProtKB-SubCell"/>
</dbReference>
<dbReference type="Gene3D" id="3.40.1110.10">
    <property type="entry name" value="Calcium-transporting ATPase, cytoplasmic domain N"/>
    <property type="match status" value="1"/>
</dbReference>
<proteinExistence type="inferred from homology"/>
<dbReference type="Gene3D" id="3.40.50.1000">
    <property type="entry name" value="HAD superfamily/HAD-like"/>
    <property type="match status" value="1"/>
</dbReference>
<dbReference type="CDD" id="cd02076">
    <property type="entry name" value="P-type_ATPase_H"/>
    <property type="match status" value="1"/>
</dbReference>
<dbReference type="InterPro" id="IPR008250">
    <property type="entry name" value="ATPase_P-typ_transduc_dom_A_sf"/>
</dbReference>
<sequence length="806" mass="86882">MLADTRSYQDKSQAAVLKQLNTTTDGLTSNEAKKRLAQYGPNAIPEQKRNNLLDFLKRYWGPMPWLLELAIVLTLILGHDTESIIIFVLLTINAVIGFVQSNNSQKAVALLKKKLEIMATVRRDQAWQALAASQVVPGDIVQLKIGAIVPADLAIIAGNVTVDQSTLTGESLPATASAGDLLYSGSIVKSGEVQAVVLNTGTTTYFGQTVTLVKTAKPKSKQEELMLAIVRYMLYLGIAASVIVAIYGLYLHESPVFILSFVLIFLIGSVPVALPAVLTIVQAVGAMALSKKGIIVSRLTSLEDAASIDIFCFDKTGTITQNKLSIIACQPLTGYTAEQLLDAAGLAADQEHPDAIDQAVLNYAAEIKHPLDFSKRQQFTPFDFATKRTEAVITTSDHRQMRVIKGAVPTILALYAKQHPADTTPASAAIQQLATANAKKGYRSLAVASVVDSQMALVGVLAIADPPRADSASMLARLKNLGIKPMMITGDSVPIARDVAEQVGIGTKILPAKALKTGTAADKIQLIHESDGFANVFPDDKYQIVKLLQEDSHLVGMTGDGVNDAPALKQAELGTAVSSASDVAKASASIILTHPGLHDIIAAITTSRQTYQRMLTWVINKITKVIEIIILFTLGFFWLKVSLVSLLGMSLLVFANDFATMSIATDNVQSTAGPNQWRLGPLTAASGVLGLWFALVDLVIVWLGLNQFHLNLPVLQTAVLIGLVFNSQFRLLIVRERSHFWTSWPSRTLLAVNLFTIVIFALLALTGWLMPAISSPLLVTILLLTLAATIVLDFLKVAVFRWLKIA</sequence>
<gene>
    <name evidence="14" type="ORF">LC0644_1744</name>
</gene>
<dbReference type="GO" id="GO:0005524">
    <property type="term" value="F:ATP binding"/>
    <property type="evidence" value="ECO:0007669"/>
    <property type="project" value="UniProtKB-KW"/>
</dbReference>
<dbReference type="SFLD" id="SFLDF00027">
    <property type="entry name" value="p-type_atpase"/>
    <property type="match status" value="1"/>
</dbReference>
<dbReference type="FunFam" id="2.70.150.10:FF:000042">
    <property type="entry name" value="Plasma membrane ATPase"/>
    <property type="match status" value="1"/>
</dbReference>
<evidence type="ECO:0000256" key="1">
    <source>
        <dbReference type="ARBA" id="ARBA00004141"/>
    </source>
</evidence>
<dbReference type="GO" id="GO:0120029">
    <property type="term" value="P:proton export across plasma membrane"/>
    <property type="evidence" value="ECO:0007669"/>
    <property type="project" value="InterPro"/>
</dbReference>
<dbReference type="InterPro" id="IPR006534">
    <property type="entry name" value="P-type_ATPase_IIIA"/>
</dbReference>
<dbReference type="SUPFAM" id="SSF56784">
    <property type="entry name" value="HAD-like"/>
    <property type="match status" value="1"/>
</dbReference>
<dbReference type="PROSITE" id="PS00154">
    <property type="entry name" value="ATPASE_E1_E2"/>
    <property type="match status" value="1"/>
</dbReference>
<dbReference type="AlphaFoldDB" id="A0A0C9NYN8"/>
<keyword evidence="3" id="KW-0597">Phosphoprotein</keyword>
<keyword evidence="11 12" id="KW-0472">Membrane</keyword>
<dbReference type="InterPro" id="IPR018303">
    <property type="entry name" value="ATPase_P-typ_P_site"/>
</dbReference>
<feature type="transmembrane region" description="Helical" evidence="12">
    <location>
        <begin position="776"/>
        <end position="795"/>
    </location>
</feature>
<dbReference type="GO" id="GO:0008553">
    <property type="term" value="F:P-type proton-exporting transporter activity"/>
    <property type="evidence" value="ECO:0007669"/>
    <property type="project" value="InterPro"/>
</dbReference>
<dbReference type="SFLD" id="SFLDG00002">
    <property type="entry name" value="C1.7:_P-type_atpase_like"/>
    <property type="match status" value="1"/>
</dbReference>
<dbReference type="InterPro" id="IPR023299">
    <property type="entry name" value="ATPase_P-typ_cyto_dom_N"/>
</dbReference>
<dbReference type="SFLD" id="SFLDS00003">
    <property type="entry name" value="Haloacid_Dehalogenase"/>
    <property type="match status" value="1"/>
</dbReference>
<dbReference type="PRINTS" id="PR00119">
    <property type="entry name" value="CATATPASE"/>
</dbReference>
<dbReference type="SUPFAM" id="SSF81653">
    <property type="entry name" value="Calcium ATPase, transduction domain A"/>
    <property type="match status" value="1"/>
</dbReference>
<evidence type="ECO:0000256" key="11">
    <source>
        <dbReference type="ARBA" id="ARBA00023136"/>
    </source>
</evidence>
<feature type="transmembrane region" description="Helical" evidence="12">
    <location>
        <begin position="622"/>
        <end position="639"/>
    </location>
</feature>
<dbReference type="Pfam" id="PF00702">
    <property type="entry name" value="Hydrolase"/>
    <property type="match status" value="1"/>
</dbReference>
<evidence type="ECO:0000256" key="2">
    <source>
        <dbReference type="ARBA" id="ARBA00008804"/>
    </source>
</evidence>
<dbReference type="NCBIfam" id="TIGR01647">
    <property type="entry name" value="ATPase-IIIA_H"/>
    <property type="match status" value="1"/>
</dbReference>
<dbReference type="InterPro" id="IPR023298">
    <property type="entry name" value="ATPase_P-typ_TM_dom_sf"/>
</dbReference>
<dbReference type="InterPro" id="IPR036412">
    <property type="entry name" value="HAD-like_sf"/>
</dbReference>
<evidence type="ECO:0000259" key="13">
    <source>
        <dbReference type="SMART" id="SM00831"/>
    </source>
</evidence>
<dbReference type="SMART" id="SM00831">
    <property type="entry name" value="Cation_ATPase_N"/>
    <property type="match status" value="1"/>
</dbReference>
<comment type="caution">
    <text evidence="14">The sequence shown here is derived from an EMBL/GenBank/DDBJ whole genome shotgun (WGS) entry which is preliminary data.</text>
</comment>